<dbReference type="EMBL" id="JALJOS010000017">
    <property type="protein sequence ID" value="KAK9827948.1"/>
    <property type="molecule type" value="Genomic_DNA"/>
</dbReference>
<dbReference type="Gene3D" id="3.40.250.10">
    <property type="entry name" value="Rhodanese-like domain"/>
    <property type="match status" value="1"/>
</dbReference>
<accession>A0AAW1R362</accession>
<feature type="domain" description="Rhodanese" evidence="2">
    <location>
        <begin position="88"/>
        <end position="211"/>
    </location>
</feature>
<comment type="caution">
    <text evidence="3">The sequence shown here is derived from an EMBL/GenBank/DDBJ whole genome shotgun (WGS) entry which is preliminary data.</text>
</comment>
<evidence type="ECO:0000256" key="1">
    <source>
        <dbReference type="SAM" id="MobiDB-lite"/>
    </source>
</evidence>
<dbReference type="PROSITE" id="PS50206">
    <property type="entry name" value="RHODANESE_3"/>
    <property type="match status" value="1"/>
</dbReference>
<dbReference type="Pfam" id="PF00581">
    <property type="entry name" value="Rhodanese"/>
    <property type="match status" value="1"/>
</dbReference>
<gene>
    <name evidence="3" type="ORF">WJX74_011026</name>
</gene>
<sequence length="282" mass="30272">MSHVLPSPAVLPSVSTKDSLRAPIPQSSPVQRSVGCKKARRVVGPCHAAADGSRSQDQVMREAERRWESQVREGKVKNVTCKAAGELMQDGWVLLDVRPKEEIAKAKLSGAEEVPLFVRDEDISPVGLAKKASALSMGGWWLGGTHMVPNERFMPQVQSKVPRNSKVIVACQKGLRSLAACEQLSRAGYPSLAWINGGFDTAQKGDLPAEGETDLRLGGIGGVSELLGWTEVQRDLQRSEGFAGGSNTIIKLAAGVLAIDAIVFFYELFTNWGTKGLSGGHL</sequence>
<reference evidence="3 4" key="1">
    <citation type="journal article" date="2024" name="Nat. Commun.">
        <title>Phylogenomics reveals the evolutionary origins of lichenization in chlorophyte algae.</title>
        <authorList>
            <person name="Puginier C."/>
            <person name="Libourel C."/>
            <person name="Otte J."/>
            <person name="Skaloud P."/>
            <person name="Haon M."/>
            <person name="Grisel S."/>
            <person name="Petersen M."/>
            <person name="Berrin J.G."/>
            <person name="Delaux P.M."/>
            <person name="Dal Grande F."/>
            <person name="Keller J."/>
        </authorList>
    </citation>
    <scope>NUCLEOTIDE SEQUENCE [LARGE SCALE GENOMIC DNA]</scope>
    <source>
        <strain evidence="3 4">SAG 2145</strain>
    </source>
</reference>
<dbReference type="AlphaFoldDB" id="A0AAW1R362"/>
<evidence type="ECO:0000313" key="3">
    <source>
        <dbReference type="EMBL" id="KAK9827948.1"/>
    </source>
</evidence>
<dbReference type="PANTHER" id="PTHR45187">
    <property type="entry name" value="RHODANESE-LIKE DOMAIN-CONTAINING PROTEIN 11, CHLOROPLASTIC"/>
    <property type="match status" value="1"/>
</dbReference>
<dbReference type="InterPro" id="IPR044664">
    <property type="entry name" value="STR11-like"/>
</dbReference>
<dbReference type="PANTHER" id="PTHR45187:SF2">
    <property type="entry name" value="RHODANESE-LIKE DOMAIN-CONTAINING PROTEIN 11, CHLOROPLASTIC"/>
    <property type="match status" value="1"/>
</dbReference>
<evidence type="ECO:0000313" key="4">
    <source>
        <dbReference type="Proteomes" id="UP001438707"/>
    </source>
</evidence>
<name>A0AAW1R362_9CHLO</name>
<dbReference type="Proteomes" id="UP001438707">
    <property type="component" value="Unassembled WGS sequence"/>
</dbReference>
<dbReference type="InterPro" id="IPR001763">
    <property type="entry name" value="Rhodanese-like_dom"/>
</dbReference>
<protein>
    <recommendedName>
        <fullName evidence="2">Rhodanese domain-containing protein</fullName>
    </recommendedName>
</protein>
<feature type="region of interest" description="Disordered" evidence="1">
    <location>
        <begin position="1"/>
        <end position="31"/>
    </location>
</feature>
<dbReference type="SMART" id="SM00450">
    <property type="entry name" value="RHOD"/>
    <property type="match status" value="1"/>
</dbReference>
<proteinExistence type="predicted"/>
<dbReference type="InterPro" id="IPR036873">
    <property type="entry name" value="Rhodanese-like_dom_sf"/>
</dbReference>
<dbReference type="CDD" id="cd00158">
    <property type="entry name" value="RHOD"/>
    <property type="match status" value="1"/>
</dbReference>
<keyword evidence="4" id="KW-1185">Reference proteome</keyword>
<dbReference type="SUPFAM" id="SSF52821">
    <property type="entry name" value="Rhodanese/Cell cycle control phosphatase"/>
    <property type="match status" value="1"/>
</dbReference>
<organism evidence="3 4">
    <name type="scientific">Apatococcus lobatus</name>
    <dbReference type="NCBI Taxonomy" id="904363"/>
    <lineage>
        <taxon>Eukaryota</taxon>
        <taxon>Viridiplantae</taxon>
        <taxon>Chlorophyta</taxon>
        <taxon>core chlorophytes</taxon>
        <taxon>Trebouxiophyceae</taxon>
        <taxon>Chlorellales</taxon>
        <taxon>Chlorellaceae</taxon>
        <taxon>Apatococcus</taxon>
    </lineage>
</organism>
<evidence type="ECO:0000259" key="2">
    <source>
        <dbReference type="PROSITE" id="PS50206"/>
    </source>
</evidence>